<proteinExistence type="predicted"/>
<evidence type="ECO:0000313" key="2">
    <source>
        <dbReference type="EMBL" id="APH71518.1"/>
    </source>
</evidence>
<accession>A0A1L3SQ50</accession>
<feature type="region of interest" description="Disordered" evidence="1">
    <location>
        <begin position="32"/>
        <end position="59"/>
    </location>
</feature>
<evidence type="ECO:0000256" key="1">
    <source>
        <dbReference type="SAM" id="MobiDB-lite"/>
    </source>
</evidence>
<sequence length="59" mass="6231">MPFTPRTAAPSDGRTTGGPATIIIFPGVRYERKHSGAQPDARSARKDGLPIQTSGHKAT</sequence>
<name>A0A1L3SQ50_9HYPH</name>
<dbReference type="KEGG" id="meso:BSQ44_09140"/>
<dbReference type="AlphaFoldDB" id="A0A1L3SQ50"/>
<organism evidence="2 3">
    <name type="scientific">Aquibium oceanicum</name>
    <dbReference type="NCBI Taxonomy" id="1670800"/>
    <lineage>
        <taxon>Bacteria</taxon>
        <taxon>Pseudomonadati</taxon>
        <taxon>Pseudomonadota</taxon>
        <taxon>Alphaproteobacteria</taxon>
        <taxon>Hyphomicrobiales</taxon>
        <taxon>Phyllobacteriaceae</taxon>
        <taxon>Aquibium</taxon>
    </lineage>
</organism>
<gene>
    <name evidence="2" type="ORF">BSQ44_09140</name>
</gene>
<reference evidence="3" key="1">
    <citation type="submission" date="2016-11" db="EMBL/GenBank/DDBJ databases">
        <title>Mesorhizobium oceanicum sp. nov., isolated from deep seawater in South China Sea.</title>
        <authorList>
            <person name="Fu G.-Y."/>
        </authorList>
    </citation>
    <scope>NUCLEOTIDE SEQUENCE [LARGE SCALE GENOMIC DNA]</scope>
    <source>
        <strain evidence="3">B7</strain>
    </source>
</reference>
<protein>
    <submittedName>
        <fullName evidence="2">Uncharacterized protein</fullName>
    </submittedName>
</protein>
<dbReference type="Proteomes" id="UP000182840">
    <property type="component" value="Chromosome"/>
</dbReference>
<keyword evidence="3" id="KW-1185">Reference proteome</keyword>
<dbReference type="EMBL" id="CP018171">
    <property type="protein sequence ID" value="APH71518.1"/>
    <property type="molecule type" value="Genomic_DNA"/>
</dbReference>
<evidence type="ECO:0000313" key="3">
    <source>
        <dbReference type="Proteomes" id="UP000182840"/>
    </source>
</evidence>
<feature type="region of interest" description="Disordered" evidence="1">
    <location>
        <begin position="1"/>
        <end position="20"/>
    </location>
</feature>